<feature type="region of interest" description="Disordered" evidence="2">
    <location>
        <begin position="326"/>
        <end position="351"/>
    </location>
</feature>
<evidence type="ECO:0000313" key="4">
    <source>
        <dbReference type="EMBL" id="BAB52495.1"/>
    </source>
</evidence>
<proteinExistence type="inferred from homology"/>
<dbReference type="NCBIfam" id="TIGR00180">
    <property type="entry name" value="parB_part"/>
    <property type="match status" value="1"/>
</dbReference>
<dbReference type="SUPFAM" id="SSF110849">
    <property type="entry name" value="ParB/Sulfiredoxin"/>
    <property type="match status" value="1"/>
</dbReference>
<dbReference type="PANTHER" id="PTHR33375">
    <property type="entry name" value="CHROMOSOME-PARTITIONING PROTEIN PARB-RELATED"/>
    <property type="match status" value="1"/>
</dbReference>
<protein>
    <submittedName>
        <fullName evidence="4">Mlr6157 protein</fullName>
    </submittedName>
</protein>
<dbReference type="Proteomes" id="UP000000552">
    <property type="component" value="Chromosome"/>
</dbReference>
<feature type="domain" description="ParB-like N-terminal" evidence="3">
    <location>
        <begin position="21"/>
        <end position="118"/>
    </location>
</feature>
<dbReference type="Pfam" id="PF02195">
    <property type="entry name" value="ParB_N"/>
    <property type="match status" value="1"/>
</dbReference>
<dbReference type="InterPro" id="IPR036086">
    <property type="entry name" value="ParB/Sulfiredoxin_sf"/>
</dbReference>
<dbReference type="Gene3D" id="1.10.10.2830">
    <property type="match status" value="1"/>
</dbReference>
<dbReference type="AlphaFoldDB" id="Q98A42"/>
<dbReference type="InterPro" id="IPR050336">
    <property type="entry name" value="Chromosome_partition/occlusion"/>
</dbReference>
<evidence type="ECO:0000256" key="2">
    <source>
        <dbReference type="SAM" id="MobiDB-lite"/>
    </source>
</evidence>
<dbReference type="GO" id="GO:0003677">
    <property type="term" value="F:DNA binding"/>
    <property type="evidence" value="ECO:0007669"/>
    <property type="project" value="InterPro"/>
</dbReference>
<organism evidence="4 5">
    <name type="scientific">Mesorhizobium japonicum (strain LMG 29417 / CECT 9101 / MAFF 303099)</name>
    <name type="common">Mesorhizobium loti (strain MAFF 303099)</name>
    <dbReference type="NCBI Taxonomy" id="266835"/>
    <lineage>
        <taxon>Bacteria</taxon>
        <taxon>Pseudomonadati</taxon>
        <taxon>Pseudomonadota</taxon>
        <taxon>Alphaproteobacteria</taxon>
        <taxon>Hyphomicrobiales</taxon>
        <taxon>Phyllobacteriaceae</taxon>
        <taxon>Mesorhizobium</taxon>
    </lineage>
</organism>
<dbReference type="Gene3D" id="3.90.1530.30">
    <property type="match status" value="1"/>
</dbReference>
<dbReference type="InterPro" id="IPR004437">
    <property type="entry name" value="ParB/RepB/Spo0J"/>
</dbReference>
<dbReference type="PANTHER" id="PTHR33375:SF7">
    <property type="entry name" value="CHROMOSOME 2-PARTITIONING PROTEIN PARB-RELATED"/>
    <property type="match status" value="1"/>
</dbReference>
<dbReference type="InterPro" id="IPR003115">
    <property type="entry name" value="ParB_N"/>
</dbReference>
<gene>
    <name evidence="4" type="ordered locus">mlr6157</name>
</gene>
<comment type="similarity">
    <text evidence="1">Belongs to the ParB family.</text>
</comment>
<dbReference type="EMBL" id="BA000012">
    <property type="protein sequence ID" value="BAB52495.1"/>
    <property type="molecule type" value="Genomic_DNA"/>
</dbReference>
<dbReference type="SUPFAM" id="SSF109709">
    <property type="entry name" value="KorB DNA-binding domain-like"/>
    <property type="match status" value="1"/>
</dbReference>
<evidence type="ECO:0000256" key="1">
    <source>
        <dbReference type="ARBA" id="ARBA00006295"/>
    </source>
</evidence>
<name>Q98A42_RHILO</name>
<sequence>MQPLRRGNPTPQRRRQTMQLAHIPLDKLNISALNMRHSKRAPDVSDILPSVRARGVLVPLLVRPNGTPESFEIVAGRRRYFAAKSLADERGEGNALPCAIMEDGDDADALEASLIENFARLDPDEVSQWETFSRLIKEGRSVGDIAATFGITELLVKRILALGDLLPKIREAYRREDIDAETARHLTMASKAQQKDWLALYADPEQYAPRGHQLKQWLFGGQSISTKVALFAIEDYPGLIVCDLFGEDSYFADADLFWQKQNEAIAAKRDAYLEAGWPEVAVLEPGQHFQSWDHEKTPRKKGGKVFISVSHRGAVECHEGWLSRKDARRARAQGEGGEHDETPARPLRPELTGPMQNYLDLHRHGAVRTAMLDHPCVALRLMVAHAITGSGLWQVRREPQRTANEAVAASIAACRAEAAFAEKRRAVLALLGQADEEGAIAGGNGDAFALAAVFARLLALCDDDVMRVLSLVMAETLEAGSAVVEALGNHLGIDMGAWWQADDAFFDLLRDREIANAMLADLAGKPVADGNVAEKVKTQKKIIRDCLSGENGREKTDNWMPNWMKFPVESYTKRGGFRTADQWASVQPLFVRQ</sequence>
<dbReference type="HOGENOM" id="CLU_034190_0_0_5"/>
<reference evidence="4 5" key="1">
    <citation type="journal article" date="2000" name="DNA Res.">
        <title>Complete genome structure of the nitrogen-fixing symbiotic bacterium Mesorhizobium loti.</title>
        <authorList>
            <person name="Kaneko T."/>
            <person name="Nakamura Y."/>
            <person name="Sato S."/>
            <person name="Asamizu E."/>
            <person name="Kato T."/>
            <person name="Sasamoto S."/>
            <person name="Watanabe A."/>
            <person name="Idesawa K."/>
            <person name="Ishikawa A."/>
            <person name="Kawashima K."/>
            <person name="Kimura T."/>
            <person name="Kishida Y."/>
            <person name="Kiyokawa C."/>
            <person name="Kohara M."/>
            <person name="Matsumoto M."/>
            <person name="Matsuno A."/>
            <person name="Mochizuki Y."/>
            <person name="Nakayama S."/>
            <person name="Nakazaki N."/>
            <person name="Shimpo S."/>
            <person name="Sugimoto M."/>
            <person name="Takeuchi C."/>
            <person name="Yamada M."/>
            <person name="Tabata S."/>
        </authorList>
    </citation>
    <scope>NUCLEOTIDE SEQUENCE [LARGE SCALE GENOMIC DNA]</scope>
    <source>
        <strain evidence="5">LMG 29417 / CECT 9101 / MAFF 303099</strain>
    </source>
</reference>
<evidence type="ECO:0000259" key="3">
    <source>
        <dbReference type="SMART" id="SM00470"/>
    </source>
</evidence>
<dbReference type="KEGG" id="mlo:mlr6157"/>
<evidence type="ECO:0000313" key="5">
    <source>
        <dbReference type="Proteomes" id="UP000000552"/>
    </source>
</evidence>
<dbReference type="GO" id="GO:0007059">
    <property type="term" value="P:chromosome segregation"/>
    <property type="evidence" value="ECO:0007669"/>
    <property type="project" value="TreeGrafter"/>
</dbReference>
<dbReference type="SMART" id="SM00470">
    <property type="entry name" value="ParB"/>
    <property type="match status" value="1"/>
</dbReference>
<dbReference type="GO" id="GO:0005694">
    <property type="term" value="C:chromosome"/>
    <property type="evidence" value="ECO:0007669"/>
    <property type="project" value="TreeGrafter"/>
</dbReference>
<accession>Q98A42</accession>
<dbReference type="eggNOG" id="COG1475">
    <property type="taxonomic scope" value="Bacteria"/>
</dbReference>